<organism evidence="3 4">
    <name type="scientific">Sphingomonas ursincola</name>
    <dbReference type="NCBI Taxonomy" id="56361"/>
    <lineage>
        <taxon>Bacteria</taxon>
        <taxon>Pseudomonadati</taxon>
        <taxon>Pseudomonadota</taxon>
        <taxon>Alphaproteobacteria</taxon>
        <taxon>Sphingomonadales</taxon>
        <taxon>Sphingomonadaceae</taxon>
        <taxon>Sphingomonas</taxon>
    </lineage>
</organism>
<accession>A0A7V8U7H6</accession>
<evidence type="ECO:0000313" key="3">
    <source>
        <dbReference type="EMBL" id="MBA1373325.1"/>
    </source>
</evidence>
<dbReference type="Proteomes" id="UP000589292">
    <property type="component" value="Unassembled WGS sequence"/>
</dbReference>
<gene>
    <name evidence="3" type="ORF">FG486_03170</name>
</gene>
<dbReference type="EMBL" id="VDES01000001">
    <property type="protein sequence ID" value="MBA1373325.1"/>
    <property type="molecule type" value="Genomic_DNA"/>
</dbReference>
<name>A0A7V8U7H6_9SPHN</name>
<dbReference type="AlphaFoldDB" id="A0A7V8U7H6"/>
<feature type="domain" description="MobA-like NTP transferase" evidence="2">
    <location>
        <begin position="8"/>
        <end position="165"/>
    </location>
</feature>
<evidence type="ECO:0000313" key="4">
    <source>
        <dbReference type="Proteomes" id="UP000589292"/>
    </source>
</evidence>
<dbReference type="GO" id="GO:0016779">
    <property type="term" value="F:nucleotidyltransferase activity"/>
    <property type="evidence" value="ECO:0007669"/>
    <property type="project" value="UniProtKB-ARBA"/>
</dbReference>
<dbReference type="CDD" id="cd04182">
    <property type="entry name" value="GT_2_like_f"/>
    <property type="match status" value="1"/>
</dbReference>
<reference evidence="3 4" key="1">
    <citation type="journal article" date="1994" name="Int. J. Syst. Bacteriol.">
        <title>Phylogenetic positions of novel aerobic, bacteriochlorophyll a-containing bacteria and description of Roseococcus thiosulfatophilus gen. nov., sp. nov., Erythromicrobium ramosum gen. nov., sp. nov., and Erythrobacter litoralis sp. nov.</title>
        <authorList>
            <person name="Yurkov V."/>
            <person name="Stackebrandt E."/>
            <person name="Holmes A."/>
            <person name="Fuerst J.A."/>
            <person name="Hugenholtz P."/>
            <person name="Golecki J."/>
            <person name="Gad'on N."/>
            <person name="Gorlenko V.M."/>
            <person name="Kompantseva E.I."/>
            <person name="Drews G."/>
        </authorList>
    </citation>
    <scope>NUCLEOTIDE SEQUENCE [LARGE SCALE GENOMIC DNA]</scope>
    <source>
        <strain evidence="3 4">KR-99</strain>
    </source>
</reference>
<keyword evidence="1" id="KW-0460">Magnesium</keyword>
<dbReference type="PANTHER" id="PTHR43777">
    <property type="entry name" value="MOLYBDENUM COFACTOR CYTIDYLYLTRANSFERASE"/>
    <property type="match status" value="1"/>
</dbReference>
<evidence type="ECO:0000259" key="2">
    <source>
        <dbReference type="Pfam" id="PF12804"/>
    </source>
</evidence>
<evidence type="ECO:0000256" key="1">
    <source>
        <dbReference type="ARBA" id="ARBA00022842"/>
    </source>
</evidence>
<comment type="caution">
    <text evidence="3">The sequence shown here is derived from an EMBL/GenBank/DDBJ whole genome shotgun (WGS) entry which is preliminary data.</text>
</comment>
<protein>
    <submittedName>
        <fullName evidence="3">Nucleotidyltransferase family protein</fullName>
    </submittedName>
</protein>
<dbReference type="SUPFAM" id="SSF53448">
    <property type="entry name" value="Nucleotide-diphospho-sugar transferases"/>
    <property type="match status" value="1"/>
</dbReference>
<keyword evidence="4" id="KW-1185">Reference proteome</keyword>
<dbReference type="PANTHER" id="PTHR43777:SF1">
    <property type="entry name" value="MOLYBDENUM COFACTOR CYTIDYLYLTRANSFERASE"/>
    <property type="match status" value="1"/>
</dbReference>
<keyword evidence="3" id="KW-0808">Transferase</keyword>
<dbReference type="Pfam" id="PF12804">
    <property type="entry name" value="NTP_transf_3"/>
    <property type="match status" value="1"/>
</dbReference>
<dbReference type="InterPro" id="IPR025877">
    <property type="entry name" value="MobA-like_NTP_Trfase"/>
</dbReference>
<dbReference type="InterPro" id="IPR029044">
    <property type="entry name" value="Nucleotide-diphossugar_trans"/>
</dbReference>
<proteinExistence type="predicted"/>
<sequence>MALFGWRAVILAAGAGRRFGGAKLLAPLDGVPMIRRTAQAVTAGGFDEVRIVVGEHVRAIGDALAGLNCHLVEAADWQQGMSASIRAGIAGLPDEGEGAFLFLGDMPLVPVALCGELVRLAQRSGYAARPRVDGKPGHPVCFVRSALPDLIRLSGDRGAGDALKDRSLAYLDTDDSGALLDIDDAASLALAERAWNSRATSATTDSAISRGALPRP</sequence>
<dbReference type="Gene3D" id="3.90.550.10">
    <property type="entry name" value="Spore Coat Polysaccharide Biosynthesis Protein SpsA, Chain A"/>
    <property type="match status" value="1"/>
</dbReference>